<dbReference type="InterPro" id="IPR052186">
    <property type="entry name" value="Hydantoin_racemase-like"/>
</dbReference>
<accession>A0A225NLG0</accession>
<evidence type="ECO:0000313" key="2">
    <source>
        <dbReference type="EMBL" id="OWU75028.1"/>
    </source>
</evidence>
<dbReference type="Gene3D" id="3.40.50.12500">
    <property type="match status" value="1"/>
</dbReference>
<comment type="similarity">
    <text evidence="1">Belongs to the HyuE racemase family.</text>
</comment>
<dbReference type="PANTHER" id="PTHR28047:SF5">
    <property type="entry name" value="PROTEIN DCG1"/>
    <property type="match status" value="1"/>
</dbReference>
<comment type="caution">
    <text evidence="2">The sequence shown here is derived from an EMBL/GenBank/DDBJ whole genome shotgun (WGS) entry which is preliminary data.</text>
</comment>
<evidence type="ECO:0000313" key="3">
    <source>
        <dbReference type="Proteomes" id="UP000215377"/>
    </source>
</evidence>
<name>A0A225NLG0_9RHOB</name>
<dbReference type="EMBL" id="AQQR01000003">
    <property type="protein sequence ID" value="OWU75028.1"/>
    <property type="molecule type" value="Genomic_DNA"/>
</dbReference>
<reference evidence="2 3" key="1">
    <citation type="submission" date="2013-04" db="EMBL/GenBank/DDBJ databases">
        <title>Oceanicola sp. 22II1-22F33 Genome Sequencing.</title>
        <authorList>
            <person name="Lai Q."/>
            <person name="Li G."/>
            <person name="Shao Z."/>
        </authorList>
    </citation>
    <scope>NUCLEOTIDE SEQUENCE [LARGE SCALE GENOMIC DNA]</scope>
    <source>
        <strain evidence="2 3">22II1-22F33</strain>
    </source>
</reference>
<dbReference type="InterPro" id="IPR015942">
    <property type="entry name" value="Asp/Glu/hydantoin_racemase"/>
</dbReference>
<dbReference type="Pfam" id="PF01177">
    <property type="entry name" value="Asp_Glu_race"/>
    <property type="match status" value="1"/>
</dbReference>
<sequence>MAGKILIINPNSSAAVTQGIRDAIAHLAPPSGPAFEVTDLPESPATIMSGEDVAVAALGFANAVRARPDAAAYVSACFSDPGVDISRPLVPAPVIGIQEAGMLTAMAVADRFGIIALSPMSVARHRVRIRAMGVESRLAGELALPGVSAEASGRDPAVYDRCVSLGRELGEMGAGAVVLGCAGMAPVRARLEQEIGIKVIDPVQAAAAMALGLAGAGR</sequence>
<dbReference type="AlphaFoldDB" id="A0A225NLG0"/>
<evidence type="ECO:0000256" key="1">
    <source>
        <dbReference type="ARBA" id="ARBA00038414"/>
    </source>
</evidence>
<dbReference type="GO" id="GO:0047661">
    <property type="term" value="F:amino-acid racemase activity"/>
    <property type="evidence" value="ECO:0007669"/>
    <property type="project" value="InterPro"/>
</dbReference>
<protein>
    <submittedName>
        <fullName evidence="2">Asp/Glu/hydantoin racemase</fullName>
    </submittedName>
</protein>
<dbReference type="Proteomes" id="UP000215377">
    <property type="component" value="Unassembled WGS sequence"/>
</dbReference>
<gene>
    <name evidence="2" type="ORF">ATO3_10865</name>
</gene>
<keyword evidence="3" id="KW-1185">Reference proteome</keyword>
<dbReference type="OrthoDB" id="9791723at2"/>
<organism evidence="2 3">
    <name type="scientific">Marinibacterium profundimaris</name>
    <dbReference type="NCBI Taxonomy" id="1679460"/>
    <lineage>
        <taxon>Bacteria</taxon>
        <taxon>Pseudomonadati</taxon>
        <taxon>Pseudomonadota</taxon>
        <taxon>Alphaproteobacteria</taxon>
        <taxon>Rhodobacterales</taxon>
        <taxon>Paracoccaceae</taxon>
        <taxon>Marinibacterium</taxon>
    </lineage>
</organism>
<dbReference type="InterPro" id="IPR053714">
    <property type="entry name" value="Iso_Racemase_Enz_sf"/>
</dbReference>
<dbReference type="PANTHER" id="PTHR28047">
    <property type="entry name" value="PROTEIN DCG1"/>
    <property type="match status" value="1"/>
</dbReference>
<proteinExistence type="inferred from homology"/>
<dbReference type="RefSeq" id="WP_088649861.1">
    <property type="nucleotide sequence ID" value="NZ_AQQR01000003.1"/>
</dbReference>